<dbReference type="Proteomes" id="UP000094313">
    <property type="component" value="Chromosome"/>
</dbReference>
<comment type="similarity">
    <text evidence="1">Belongs to the aspartate/glutamate racemases family.</text>
</comment>
<reference evidence="3 4" key="1">
    <citation type="submission" date="2016-08" db="EMBL/GenBank/DDBJ databases">
        <authorList>
            <person name="Seilhamer J.J."/>
        </authorList>
    </citation>
    <scope>NUCLEOTIDE SEQUENCE [LARGE SCALE GENOMIC DNA]</scope>
    <source>
        <strain evidence="3 4">DX4</strain>
    </source>
</reference>
<accession>A0A1D7QJD8</accession>
<evidence type="ECO:0000313" key="4">
    <source>
        <dbReference type="Proteomes" id="UP000094313"/>
    </source>
</evidence>
<protein>
    <submittedName>
        <fullName evidence="3">Aspartate racemase</fullName>
    </submittedName>
</protein>
<name>A0A1D7QJD8_9SPHI</name>
<dbReference type="RefSeq" id="WP_069380458.1">
    <property type="nucleotide sequence ID" value="NZ_CP017141.1"/>
</dbReference>
<dbReference type="InterPro" id="IPR001920">
    <property type="entry name" value="Asp/Glu_race"/>
</dbReference>
<dbReference type="PANTHER" id="PTHR21198:SF7">
    <property type="entry name" value="ASPARTATE-GLUTAMATE RACEMASE FAMILY"/>
    <property type="match status" value="1"/>
</dbReference>
<dbReference type="PANTHER" id="PTHR21198">
    <property type="entry name" value="GLUTAMATE RACEMASE"/>
    <property type="match status" value="1"/>
</dbReference>
<keyword evidence="2" id="KW-0413">Isomerase</keyword>
<dbReference type="GO" id="GO:0047661">
    <property type="term" value="F:amino-acid racemase activity"/>
    <property type="evidence" value="ECO:0007669"/>
    <property type="project" value="InterPro"/>
</dbReference>
<dbReference type="InterPro" id="IPR015942">
    <property type="entry name" value="Asp/Glu/hydantoin_racemase"/>
</dbReference>
<dbReference type="SUPFAM" id="SSF53681">
    <property type="entry name" value="Aspartate/glutamate racemase"/>
    <property type="match status" value="2"/>
</dbReference>
<dbReference type="NCBIfam" id="TIGR00035">
    <property type="entry name" value="asp_race"/>
    <property type="match status" value="1"/>
</dbReference>
<dbReference type="Pfam" id="PF01177">
    <property type="entry name" value="Asp_Glu_race"/>
    <property type="match status" value="1"/>
</dbReference>
<organism evidence="3 4">
    <name type="scientific">Pedobacter steynii</name>
    <dbReference type="NCBI Taxonomy" id="430522"/>
    <lineage>
        <taxon>Bacteria</taxon>
        <taxon>Pseudomonadati</taxon>
        <taxon>Bacteroidota</taxon>
        <taxon>Sphingobacteriia</taxon>
        <taxon>Sphingobacteriales</taxon>
        <taxon>Sphingobacteriaceae</taxon>
        <taxon>Pedobacter</taxon>
    </lineage>
</organism>
<sequence>MKLLGLIGGTSWVSTIEYYTLINQGINKKLGGLNFSECVIYSFNFAEIKKNIDAGDWDTIFQMFKKACDALTGSGAEAIVLCAATAHNIAERLQKETHLPILHLATATAVEIRKQGLQKVALLGTRFTMEFDFFKTKLADHGIETMIPNEEDRAYIHASIFDELGQGIFNATTKERYLSIIQGLINDGAEGIILGCTEIPLLLKPEDIPVPSFDTVQLHTQAAIDFSLS</sequence>
<keyword evidence="4" id="KW-1185">Reference proteome</keyword>
<dbReference type="AlphaFoldDB" id="A0A1D7QJD8"/>
<evidence type="ECO:0000256" key="1">
    <source>
        <dbReference type="ARBA" id="ARBA00007847"/>
    </source>
</evidence>
<dbReference type="PROSITE" id="PS00924">
    <property type="entry name" value="ASP_GLU_RACEMASE_2"/>
    <property type="match status" value="1"/>
</dbReference>
<dbReference type="InterPro" id="IPR004380">
    <property type="entry name" value="Asp_race"/>
</dbReference>
<evidence type="ECO:0000256" key="2">
    <source>
        <dbReference type="ARBA" id="ARBA00023235"/>
    </source>
</evidence>
<dbReference type="Gene3D" id="3.40.50.1860">
    <property type="match status" value="2"/>
</dbReference>
<gene>
    <name evidence="3" type="ORF">BFS30_17410</name>
</gene>
<proteinExistence type="inferred from homology"/>
<dbReference type="OrthoDB" id="9803739at2"/>
<evidence type="ECO:0000313" key="3">
    <source>
        <dbReference type="EMBL" id="AOM78794.1"/>
    </source>
</evidence>
<dbReference type="KEGG" id="psty:BFS30_17410"/>
<dbReference type="EMBL" id="CP017141">
    <property type="protein sequence ID" value="AOM78794.1"/>
    <property type="molecule type" value="Genomic_DNA"/>
</dbReference>
<dbReference type="InterPro" id="IPR033134">
    <property type="entry name" value="Asp/Glu_racemase_AS_2"/>
</dbReference>